<proteinExistence type="predicted"/>
<gene>
    <name evidence="1" type="ORF">FRZ06_05465</name>
</gene>
<dbReference type="EC" id="3.4.21.89" evidence="1"/>
<evidence type="ECO:0000313" key="2">
    <source>
        <dbReference type="Proteomes" id="UP000594014"/>
    </source>
</evidence>
<dbReference type="EMBL" id="CP042469">
    <property type="protein sequence ID" value="QOX65843.1"/>
    <property type="molecule type" value="Genomic_DNA"/>
</dbReference>
<name>A0ACD1AH30_9FIRM</name>
<keyword evidence="1" id="KW-0378">Hydrolase</keyword>
<organism evidence="1 2">
    <name type="scientific">Anoxybacterium hadale</name>
    <dbReference type="NCBI Taxonomy" id="3408580"/>
    <lineage>
        <taxon>Bacteria</taxon>
        <taxon>Bacillati</taxon>
        <taxon>Bacillota</taxon>
        <taxon>Clostridia</taxon>
        <taxon>Peptostreptococcales</taxon>
        <taxon>Anaerovoracaceae</taxon>
        <taxon>Anoxybacterium</taxon>
    </lineage>
</organism>
<reference evidence="1" key="1">
    <citation type="submission" date="2019-08" db="EMBL/GenBank/DDBJ databases">
        <title>Genome sequence of Clostridiales bacterium MT110.</title>
        <authorList>
            <person name="Cao J."/>
        </authorList>
    </citation>
    <scope>NUCLEOTIDE SEQUENCE</scope>
    <source>
        <strain evidence="1">MT110</strain>
    </source>
</reference>
<keyword evidence="2" id="KW-1185">Reference proteome</keyword>
<accession>A0ACD1AH30</accession>
<protein>
    <submittedName>
        <fullName evidence="1">Signal peptidase I</fullName>
        <ecNumber evidence="1">3.4.21.89</ecNumber>
    </submittedName>
</protein>
<evidence type="ECO:0000313" key="1">
    <source>
        <dbReference type="EMBL" id="QOX65843.1"/>
    </source>
</evidence>
<dbReference type="Proteomes" id="UP000594014">
    <property type="component" value="Chromosome"/>
</dbReference>
<sequence length="397" mass="45214">MLTMSKSRIKIIYLFLFVGVLTIYALDNIVIRSLVGTSLFIYVLKPLFWSGIALMIFLLPAQRYKSKLRVGHFINSWSFIFAVVYICVQFLAGLVDGLGKSPYDHSLYGIAINIFSIGATLVGREFFRSYIIHSLTKRENYRVFLSVSLFMTLLAFPVEKYLDLQGSESIVKFLAQYFLPEFSKNFLTTYLVFLRGPISSLIFLGTLETFNWMSPILPNLQWITAASVGILTPVFMFTAMQNMYEIESKQCRKEDLKKEGLASFLITILISVGIVWFAVGVFPIYPSVVVTGSMEPMIYPGDVILVKKTRDIKEIEIGDVIHFKRDRIMISHRITEIITKDGIPSYRTKGDNNNSEDIQLVKPEQIKGEIIKVVPKIGWPTMLIKSGKEIPLDEIVF</sequence>